<accession>A0A0F9AVC3</accession>
<proteinExistence type="predicted"/>
<gene>
    <name evidence="1" type="ORF">LCGC14_2524710</name>
</gene>
<feature type="non-terminal residue" evidence="1">
    <location>
        <position position="109"/>
    </location>
</feature>
<evidence type="ECO:0000313" key="1">
    <source>
        <dbReference type="EMBL" id="KKL13544.1"/>
    </source>
</evidence>
<dbReference type="EMBL" id="LAZR01040818">
    <property type="protein sequence ID" value="KKL13544.1"/>
    <property type="molecule type" value="Genomic_DNA"/>
</dbReference>
<organism evidence="1">
    <name type="scientific">marine sediment metagenome</name>
    <dbReference type="NCBI Taxonomy" id="412755"/>
    <lineage>
        <taxon>unclassified sequences</taxon>
        <taxon>metagenomes</taxon>
        <taxon>ecological metagenomes</taxon>
    </lineage>
</organism>
<sequence>MDILIIRKSGGLGDIICCEPVIRGVREKYPHAEITFGMPKEFISLFECRSEVTYKGYNETKFTVHWMRKYVEQYDILLDLCGPEVKDEQNGSPACSRTESFCNYAGVSA</sequence>
<reference evidence="1" key="1">
    <citation type="journal article" date="2015" name="Nature">
        <title>Complex archaea that bridge the gap between prokaryotes and eukaryotes.</title>
        <authorList>
            <person name="Spang A."/>
            <person name="Saw J.H."/>
            <person name="Jorgensen S.L."/>
            <person name="Zaremba-Niedzwiedzka K."/>
            <person name="Martijn J."/>
            <person name="Lind A.E."/>
            <person name="van Eijk R."/>
            <person name="Schleper C."/>
            <person name="Guy L."/>
            <person name="Ettema T.J."/>
        </authorList>
    </citation>
    <scope>NUCLEOTIDE SEQUENCE</scope>
</reference>
<name>A0A0F9AVC3_9ZZZZ</name>
<dbReference type="AlphaFoldDB" id="A0A0F9AVC3"/>
<dbReference type="Gene3D" id="3.40.50.2000">
    <property type="entry name" value="Glycogen Phosphorylase B"/>
    <property type="match status" value="1"/>
</dbReference>
<dbReference type="SUPFAM" id="SSF53756">
    <property type="entry name" value="UDP-Glycosyltransferase/glycogen phosphorylase"/>
    <property type="match status" value="1"/>
</dbReference>
<protein>
    <submittedName>
        <fullName evidence="1">Uncharacterized protein</fullName>
    </submittedName>
</protein>
<comment type="caution">
    <text evidence="1">The sequence shown here is derived from an EMBL/GenBank/DDBJ whole genome shotgun (WGS) entry which is preliminary data.</text>
</comment>